<protein>
    <submittedName>
        <fullName evidence="1">Uncharacterized protein</fullName>
    </submittedName>
</protein>
<keyword evidence="2" id="KW-1185">Reference proteome</keyword>
<sequence>MLLSHHWWFPLLALTASNVCISAHPSSVYYVHEKRAEVLSPKISARRPPQDLAFSLRIGLKQRNLEDLPGHLLAVSDPSSPTYGRHWSPERVVEEFSPSSHAVNSVKRWLVDSGIQESRIRMRTNKAWLDVHNATVREVEKLLRTEYQVLKRENGEETIGTISPYSLSCLDITDRSFLGCHSYQLPVDVGEHVDFIIPTVQHSLTVSDAPLQRRDDSRYKSNIRRQTQGSADLSRCHEAMTPDCLRALYNITYKPKTPAANNSFAVVNFHPNTYLQSDLDLFFENFSPSLVGSSPTFVSIDGGTLNATAETGVGEAGWILQYAMSLAAPQKVTFLKVGDQTFSGPYGAVSFNEWLDAVDGSYCISDGGDDLNFDPQFPDPIPIPGAFNDHSCGIIRPPNVISVSRGDEESRLTEFYSRRQCNEYAKLGLMGVTVIYGSGNTGTAGATRGYCMDENGTVSPNGTLFNPAWPGSCPWITSVGGTQLRANSTVFDQNPEEVTSMDLTMGFFTSAGGGFSRRFPTPAYQNRAVQGYLKQLRRTDPGKLEVFNSHGRGYPDISVISNRYVSAESGALVNSSGVSGSSPVVGAMVSLINDARLSKGKGPVGFINPALYSSGFTSSFRDIVVGTNTGCKGLQGKRLGGFAAIPGWDPASDLPPVFVYHDSRLQELTQLQHKQSQSTRPQAQTIQFFPATTQPFSTETQEEGRLGDPVPHPDADRLPSPLQAVGHSGDSTPPLPTAGYPAPPRPAVHSGPGDTAPAPSPSVSNRRSTTRRYFVLLSFVFLNALTLLCLVAELEFHRILPAIQKHVHSCPLYLYHIEDGELVSRNQLVERITLRIEERIKFRTRPDDNRSIDVLAEEQSERLAIRIRAASAYAILSHRWEDEELTYDDLQHEDDVQVKNKRGYVKFNRFLEEAGRREYQCVYAWADIGCIDKKSSTDLDESIRSMYNWYRNSHFCIVYLSASRDGRIDDDPWFKRGWTLQELLAPRKLKFFDGDWSKLYFHRQYDIVRPRRVTLDDTSSEVSERKGSYYDEDTASDGEDEEEDEEMAGGSDLDDYLDDYEADDTPPLPRKNMSISEKLTPNVLKRLARITKIEYDFMEDYDPSPANARDVFRWLSKRTTSRPEDLSYCLLGLLDIQIPIAYGEGEERAFYRVQVECSHHVEDRSLFLWNGSRSRWNSMFADDPSAFQDSEMEYPGKPWTLSSNCLFDSHPTRTLDPSFSLTNCGLRIMVVLHPVEFVRVSTYPAKHEYVLTIFKTGDTKVTLRWQGKSPASSKVTARWKVAVVGGFASNNAPFAILLREGASKSPPRYFRLSSAVFISIPDLKSLTAKAPQTVWIQ</sequence>
<name>A0ACB7IVB1_PLECO</name>
<comment type="caution">
    <text evidence="1">The sequence shown here is derived from an EMBL/GenBank/DDBJ whole genome shotgun (WGS) entry which is preliminary data.</text>
</comment>
<gene>
    <name evidence="1" type="ORF">CCMSSC00406_0008050</name>
</gene>
<reference evidence="1 2" key="1">
    <citation type="journal article" date="2021" name="Appl. Environ. Microbiol.">
        <title>Genetic linkage and physical mapping for an oyster mushroom Pleurotus cornucopiae and QTL analysis for the trait cap color.</title>
        <authorList>
            <person name="Zhang Y."/>
            <person name="Gao W."/>
            <person name="Sonnenberg A."/>
            <person name="Chen Q."/>
            <person name="Zhang J."/>
            <person name="Huang C."/>
        </authorList>
    </citation>
    <scope>NUCLEOTIDE SEQUENCE [LARGE SCALE GENOMIC DNA]</scope>
    <source>
        <strain evidence="1">CCMSSC00406</strain>
    </source>
</reference>
<accession>A0ACB7IVB1</accession>
<evidence type="ECO:0000313" key="1">
    <source>
        <dbReference type="EMBL" id="KAG9222065.1"/>
    </source>
</evidence>
<organism evidence="1 2">
    <name type="scientific">Pleurotus cornucopiae</name>
    <name type="common">Cornucopia mushroom</name>
    <dbReference type="NCBI Taxonomy" id="5321"/>
    <lineage>
        <taxon>Eukaryota</taxon>
        <taxon>Fungi</taxon>
        <taxon>Dikarya</taxon>
        <taxon>Basidiomycota</taxon>
        <taxon>Agaricomycotina</taxon>
        <taxon>Agaricomycetes</taxon>
        <taxon>Agaricomycetidae</taxon>
        <taxon>Agaricales</taxon>
        <taxon>Pleurotineae</taxon>
        <taxon>Pleurotaceae</taxon>
        <taxon>Pleurotus</taxon>
    </lineage>
</organism>
<proteinExistence type="predicted"/>
<evidence type="ECO:0000313" key="2">
    <source>
        <dbReference type="Proteomes" id="UP000824881"/>
    </source>
</evidence>
<dbReference type="Proteomes" id="UP000824881">
    <property type="component" value="Unassembled WGS sequence"/>
</dbReference>
<dbReference type="EMBL" id="WQMT02000005">
    <property type="protein sequence ID" value="KAG9222065.1"/>
    <property type="molecule type" value="Genomic_DNA"/>
</dbReference>